<protein>
    <submittedName>
        <fullName evidence="2">Glycosyltransferase family 2 protein</fullName>
    </submittedName>
</protein>
<organism evidence="2 3">
    <name type="scientific">Phaeocystidibacter luteus</name>
    <dbReference type="NCBI Taxonomy" id="911197"/>
    <lineage>
        <taxon>Bacteria</taxon>
        <taxon>Pseudomonadati</taxon>
        <taxon>Bacteroidota</taxon>
        <taxon>Flavobacteriia</taxon>
        <taxon>Flavobacteriales</taxon>
        <taxon>Phaeocystidibacteraceae</taxon>
        <taxon>Phaeocystidibacter</taxon>
    </lineage>
</organism>
<reference evidence="2 3" key="1">
    <citation type="submission" date="2019-09" db="EMBL/GenBank/DDBJ databases">
        <title>Genomes of family Cryomorphaceae.</title>
        <authorList>
            <person name="Bowman J.P."/>
        </authorList>
    </citation>
    <scope>NUCLEOTIDE SEQUENCE [LARGE SCALE GENOMIC DNA]</scope>
    <source>
        <strain evidence="2 3">LMG 25704</strain>
    </source>
</reference>
<comment type="caution">
    <text evidence="2">The sequence shown here is derived from an EMBL/GenBank/DDBJ whole genome shotgun (WGS) entry which is preliminary data.</text>
</comment>
<name>A0A6N6RF21_9FLAO</name>
<gene>
    <name evidence="2" type="ORF">F8C67_09365</name>
</gene>
<dbReference type="Proteomes" id="UP000468650">
    <property type="component" value="Unassembled WGS sequence"/>
</dbReference>
<evidence type="ECO:0000313" key="2">
    <source>
        <dbReference type="EMBL" id="KAB2809756.1"/>
    </source>
</evidence>
<feature type="domain" description="Glycosyltransferase 2-like" evidence="1">
    <location>
        <begin position="3"/>
        <end position="153"/>
    </location>
</feature>
<keyword evidence="3" id="KW-1185">Reference proteome</keyword>
<evidence type="ECO:0000259" key="1">
    <source>
        <dbReference type="Pfam" id="PF00535"/>
    </source>
</evidence>
<dbReference type="AlphaFoldDB" id="A0A6N6RF21"/>
<dbReference type="SUPFAM" id="SSF53448">
    <property type="entry name" value="Nucleotide-diphospho-sugar transferases"/>
    <property type="match status" value="1"/>
</dbReference>
<evidence type="ECO:0000313" key="3">
    <source>
        <dbReference type="Proteomes" id="UP000468650"/>
    </source>
</evidence>
<dbReference type="OrthoDB" id="761861at2"/>
<dbReference type="Gene3D" id="3.90.550.10">
    <property type="entry name" value="Spore Coat Polysaccharide Biosynthesis Protein SpsA, Chain A"/>
    <property type="match status" value="1"/>
</dbReference>
<accession>A0A6N6RF21</accession>
<dbReference type="CDD" id="cd00761">
    <property type="entry name" value="Glyco_tranf_GTA_type"/>
    <property type="match status" value="1"/>
</dbReference>
<proteinExistence type="predicted"/>
<dbReference type="GO" id="GO:0016740">
    <property type="term" value="F:transferase activity"/>
    <property type="evidence" value="ECO:0007669"/>
    <property type="project" value="UniProtKB-KW"/>
</dbReference>
<dbReference type="InterPro" id="IPR001173">
    <property type="entry name" value="Glyco_trans_2-like"/>
</dbReference>
<dbReference type="Pfam" id="PF00535">
    <property type="entry name" value="Glycos_transf_2"/>
    <property type="match status" value="1"/>
</dbReference>
<dbReference type="RefSeq" id="WP_151667579.1">
    <property type="nucleotide sequence ID" value="NZ_WBVO01000007.1"/>
</dbReference>
<keyword evidence="2" id="KW-0808">Transferase</keyword>
<sequence length="304" mass="35725">MLSILIPNFDENVDKLVRDLHVQATDLDTPFEILICDQAQSKENFEVNNALNELPEVEYFKWSEQPGRAANRNHLARKAKGEWYFFIDSDAELIHPWTLSRFWKAKHSESVICGTMYYRDEDPGPKYRLRWKYGRNREMRSPIDRSKNPYASFISFAFLIGCDSFEKVKFNESVVEYGHEDTLFGKHLKYAMIRPMHIDADILHNGLISADEFLEKVRQSVRSLALLTELGHVDDDYRVYKIQQWLAKRYLDYVVAIKFTVLRGLIEYNLKGKHPSIFLLDMYKLGYFCTLRRGVSRSAKTLRS</sequence>
<dbReference type="EMBL" id="WBVO01000007">
    <property type="protein sequence ID" value="KAB2809756.1"/>
    <property type="molecule type" value="Genomic_DNA"/>
</dbReference>
<dbReference type="InterPro" id="IPR029044">
    <property type="entry name" value="Nucleotide-diphossugar_trans"/>
</dbReference>